<dbReference type="Gene3D" id="1.10.10.10">
    <property type="entry name" value="Winged helix-like DNA-binding domain superfamily/Winged helix DNA-binding domain"/>
    <property type="match status" value="1"/>
</dbReference>
<comment type="similarity">
    <text evidence="1">Belongs to the transposase 8 family.</text>
</comment>
<dbReference type="PANTHER" id="PTHR37936:SF3">
    <property type="entry name" value="TRANSPOSASE INSC FOR INSERTION ELEMENT IS2A-RELATED"/>
    <property type="match status" value="1"/>
</dbReference>
<dbReference type="EMBL" id="CP120374">
    <property type="protein sequence ID" value="WEX89951.1"/>
    <property type="molecule type" value="Genomic_DNA"/>
</dbReference>
<evidence type="ECO:0000256" key="2">
    <source>
        <dbReference type="SAM" id="MobiDB-lite"/>
    </source>
</evidence>
<evidence type="ECO:0000313" key="3">
    <source>
        <dbReference type="EMBL" id="WEX89951.1"/>
    </source>
</evidence>
<accession>A0ABY8DM88</accession>
<protein>
    <submittedName>
        <fullName evidence="4">Transposase</fullName>
    </submittedName>
</protein>
<sequence length="160" mass="17384">MIDDVEPERGLGHMSISQLTLKSSDEEPARRFEVFTGSGRRREWSDERKAQIVAESYEPGVKVCAVARRHGLTPQQLFTWRRLARKPLEAVPVVEDVPMFAPAVLDVPTKPVAKEPARASRKKSSSGVIELEIGGAIVRIASGADAATIAAVIQAVKAQS</sequence>
<dbReference type="SUPFAM" id="SSF48295">
    <property type="entry name" value="TrpR-like"/>
    <property type="match status" value="1"/>
</dbReference>
<evidence type="ECO:0000313" key="4">
    <source>
        <dbReference type="EMBL" id="WEX91092.1"/>
    </source>
</evidence>
<dbReference type="NCBIfam" id="NF047595">
    <property type="entry name" value="IS66_ISRel24_TnpA"/>
    <property type="match status" value="1"/>
</dbReference>
<dbReference type="InterPro" id="IPR002514">
    <property type="entry name" value="Transposase_8"/>
</dbReference>
<dbReference type="InterPro" id="IPR010921">
    <property type="entry name" value="Trp_repressor/repl_initiator"/>
</dbReference>
<evidence type="ECO:0000256" key="1">
    <source>
        <dbReference type="ARBA" id="ARBA00009964"/>
    </source>
</evidence>
<gene>
    <name evidence="4" type="ORF">PZN02_004707</name>
    <name evidence="3" type="ORF">PZN02_005288</name>
</gene>
<dbReference type="Pfam" id="PF01527">
    <property type="entry name" value="HTH_Tnp_1"/>
    <property type="match status" value="1"/>
</dbReference>
<dbReference type="RefSeq" id="WP_223843413.1">
    <property type="nucleotide sequence ID" value="NZ_CP120374.1"/>
</dbReference>
<dbReference type="Proteomes" id="UP001229355">
    <property type="component" value="Chromosome 2"/>
</dbReference>
<proteinExistence type="inferred from homology"/>
<dbReference type="PANTHER" id="PTHR37936">
    <property type="entry name" value="TRANSPOSASE INSC FOR INSERTION ELEMENT IS2A-RELATED"/>
    <property type="match status" value="1"/>
</dbReference>
<reference evidence="4 5" key="1">
    <citation type="submission" date="2023-03" db="EMBL/GenBank/DDBJ databases">
        <authorList>
            <person name="Kaur S."/>
            <person name="Espinosa-Saiz D."/>
            <person name="Velazquez E."/>
            <person name="Menendez E."/>
            <person name="diCenzo G.C."/>
        </authorList>
    </citation>
    <scope>NUCLEOTIDE SEQUENCE [LARGE SCALE GENOMIC DNA]</scope>
    <source>
        <strain evidence="4 5">LMG 24692</strain>
    </source>
</reference>
<keyword evidence="5" id="KW-1185">Reference proteome</keyword>
<dbReference type="EMBL" id="CP120374">
    <property type="protein sequence ID" value="WEX91092.1"/>
    <property type="molecule type" value="Genomic_DNA"/>
</dbReference>
<dbReference type="InterPro" id="IPR036388">
    <property type="entry name" value="WH-like_DNA-bd_sf"/>
</dbReference>
<evidence type="ECO:0000313" key="5">
    <source>
        <dbReference type="Proteomes" id="UP001229355"/>
    </source>
</evidence>
<organism evidence="4 5">
    <name type="scientific">Sinorhizobium garamanticum</name>
    <dbReference type="NCBI Taxonomy" id="680247"/>
    <lineage>
        <taxon>Bacteria</taxon>
        <taxon>Pseudomonadati</taxon>
        <taxon>Pseudomonadota</taxon>
        <taxon>Alphaproteobacteria</taxon>
        <taxon>Hyphomicrobiales</taxon>
        <taxon>Rhizobiaceae</taxon>
        <taxon>Sinorhizobium/Ensifer group</taxon>
        <taxon>Sinorhizobium</taxon>
    </lineage>
</organism>
<name>A0ABY8DM88_9HYPH</name>
<feature type="region of interest" description="Disordered" evidence="2">
    <location>
        <begin position="1"/>
        <end position="27"/>
    </location>
</feature>